<organism evidence="7 8">
    <name type="scientific">Dimargaris verticillata</name>
    <dbReference type="NCBI Taxonomy" id="2761393"/>
    <lineage>
        <taxon>Eukaryota</taxon>
        <taxon>Fungi</taxon>
        <taxon>Fungi incertae sedis</taxon>
        <taxon>Zoopagomycota</taxon>
        <taxon>Kickxellomycotina</taxon>
        <taxon>Dimargaritomycetes</taxon>
        <taxon>Dimargaritales</taxon>
        <taxon>Dimargaritaceae</taxon>
        <taxon>Dimargaris</taxon>
    </lineage>
</organism>
<feature type="domain" description="SUN" evidence="6">
    <location>
        <begin position="674"/>
        <end position="846"/>
    </location>
</feature>
<sequence length="846" mass="94324">MPERTAAQARSPSYKDTSVNIATAFAQAQFDRASLRPVQRSSPNRTDATSRQQASPNPFASKPPLGPRVWAAPKTPATTKTLGQAPRPRLTPSRTHQSVTFAAQPGLDENQHPDRLAKPGENWQTVWRDTPNWVLRAQERLDERPRKRGLDYPPAPTTASYQPNADSVPRTASTRFTMADPGPPSSVVESWDTLPRKPFGDENSLKDSFLEENPRQPPASGSVRHVFSDSPPEGSRFGHKVHESPIAHMMGSEWRDDADVSALEAVSPYIHTHLDAIRPTLSSQPLVNRFHPTLSDDHDASDPESNAPTAVDDDDGNRARPTPSIPRIVPAHLNPLRNTPAPRRGRLLTDMHSYGDGSYSNRFSDYYGPAFPHSSHYRLSHFVSDLYATIHYRWHFMYHTVTWPLHRLALFSLYLWLYLVNRWLLGPIIASLGFGNRMAHKLAHAVGLSWMAIPLLPSQLRLVAQVVFWSLLLLAGQYQASPWDFSLVRLSQEFVHTSAQTLERVLGPRLSVQPSAVQPDGWSLGRHDEQEDFAREHDKWFANSPAPSNADRDSGPWAEILRPIQHRLTHVERYSQKWLNLEPKLRSSLGHLQQEVLQQQKQLDEQAQRLVDSEVQFREALEQVSPKAAGSAEAEQDYAILSSEANVEKKIAASLGRFYADGIARPDYALFAAGARVIPLLTSPTYEIDVAGPKGVFHQLSNQLTNALGLGVTTLNPPSVALDPDTSLGNCWPFRGSQGQLGVRLARPVLPTAFTIEHVSPEVALDVTSAPRQVEIWAVLDQRDMVVSDTTEAQDPSSEQPPAGNHGSWLLLTSFEYSLDAKQPIQTTLMTTDALKRLRQRVTQIR</sequence>
<proteinExistence type="predicted"/>
<keyword evidence="4" id="KW-0472">Membrane</keyword>
<dbReference type="InterPro" id="IPR012919">
    <property type="entry name" value="SUN_dom"/>
</dbReference>
<dbReference type="InterPro" id="IPR045119">
    <property type="entry name" value="SUN1-5"/>
</dbReference>
<feature type="compositionally biased region" description="Low complexity" evidence="5">
    <location>
        <begin position="71"/>
        <end position="81"/>
    </location>
</feature>
<feature type="non-terminal residue" evidence="7">
    <location>
        <position position="846"/>
    </location>
</feature>
<feature type="compositionally biased region" description="Basic and acidic residues" evidence="5">
    <location>
        <begin position="194"/>
        <end position="214"/>
    </location>
</feature>
<dbReference type="Proteomes" id="UP001151582">
    <property type="component" value="Unassembled WGS sequence"/>
</dbReference>
<feature type="compositionally biased region" description="Basic and acidic residues" evidence="5">
    <location>
        <begin position="109"/>
        <end position="118"/>
    </location>
</feature>
<comment type="subcellular location">
    <subcellularLocation>
        <location evidence="1">Membrane</location>
    </subcellularLocation>
</comment>
<feature type="compositionally biased region" description="Basic and acidic residues" evidence="5">
    <location>
        <begin position="137"/>
        <end position="150"/>
    </location>
</feature>
<dbReference type="Pfam" id="PF07738">
    <property type="entry name" value="Sad1_UNC"/>
    <property type="match status" value="1"/>
</dbReference>
<dbReference type="PROSITE" id="PS51469">
    <property type="entry name" value="SUN"/>
    <property type="match status" value="1"/>
</dbReference>
<keyword evidence="8" id="KW-1185">Reference proteome</keyword>
<reference evidence="7" key="1">
    <citation type="submission" date="2022-07" db="EMBL/GenBank/DDBJ databases">
        <title>Phylogenomic reconstructions and comparative analyses of Kickxellomycotina fungi.</title>
        <authorList>
            <person name="Reynolds N.K."/>
            <person name="Stajich J.E."/>
            <person name="Barry K."/>
            <person name="Grigoriev I.V."/>
            <person name="Crous P."/>
            <person name="Smith M.E."/>
        </authorList>
    </citation>
    <scope>NUCLEOTIDE SEQUENCE</scope>
    <source>
        <strain evidence="7">RSA 567</strain>
    </source>
</reference>
<evidence type="ECO:0000313" key="8">
    <source>
        <dbReference type="Proteomes" id="UP001151582"/>
    </source>
</evidence>
<comment type="caution">
    <text evidence="7">The sequence shown here is derived from an EMBL/GenBank/DDBJ whole genome shotgun (WGS) entry which is preliminary data.</text>
</comment>
<dbReference type="Gene3D" id="2.60.120.260">
    <property type="entry name" value="Galactose-binding domain-like"/>
    <property type="match status" value="1"/>
</dbReference>
<dbReference type="OrthoDB" id="342281at2759"/>
<feature type="compositionally biased region" description="Polar residues" evidence="5">
    <location>
        <begin position="157"/>
        <end position="176"/>
    </location>
</feature>
<evidence type="ECO:0000256" key="4">
    <source>
        <dbReference type="ARBA" id="ARBA00023136"/>
    </source>
</evidence>
<dbReference type="GO" id="GO:0043495">
    <property type="term" value="F:protein-membrane adaptor activity"/>
    <property type="evidence" value="ECO:0007669"/>
    <property type="project" value="TreeGrafter"/>
</dbReference>
<name>A0A9W8EBD0_9FUNG</name>
<feature type="compositionally biased region" description="Polar residues" evidence="5">
    <location>
        <begin position="92"/>
        <end position="101"/>
    </location>
</feature>
<feature type="region of interest" description="Disordered" evidence="5">
    <location>
        <begin position="28"/>
        <end position="239"/>
    </location>
</feature>
<protein>
    <recommendedName>
        <fullName evidence="6">SUN domain-containing protein</fullName>
    </recommendedName>
</protein>
<accession>A0A9W8EBD0</accession>
<feature type="compositionally biased region" description="Polar residues" evidence="5">
    <location>
        <begin position="39"/>
        <end position="58"/>
    </location>
</feature>
<evidence type="ECO:0000256" key="5">
    <source>
        <dbReference type="SAM" id="MobiDB-lite"/>
    </source>
</evidence>
<gene>
    <name evidence="7" type="ORF">H4R34_005310</name>
</gene>
<evidence type="ECO:0000256" key="3">
    <source>
        <dbReference type="ARBA" id="ARBA00022989"/>
    </source>
</evidence>
<feature type="region of interest" description="Disordered" evidence="5">
    <location>
        <begin position="288"/>
        <end position="342"/>
    </location>
</feature>
<dbReference type="AlphaFoldDB" id="A0A9W8EBD0"/>
<dbReference type="PANTHER" id="PTHR12911:SF8">
    <property type="entry name" value="KLAROID PROTEIN-RELATED"/>
    <property type="match status" value="1"/>
</dbReference>
<keyword evidence="3" id="KW-1133">Transmembrane helix</keyword>
<evidence type="ECO:0000256" key="1">
    <source>
        <dbReference type="ARBA" id="ARBA00004370"/>
    </source>
</evidence>
<dbReference type="GO" id="GO:0034993">
    <property type="term" value="C:meiotic nuclear membrane microtubule tethering complex"/>
    <property type="evidence" value="ECO:0007669"/>
    <property type="project" value="TreeGrafter"/>
</dbReference>
<evidence type="ECO:0000259" key="6">
    <source>
        <dbReference type="PROSITE" id="PS51469"/>
    </source>
</evidence>
<dbReference type="EMBL" id="JANBQB010000983">
    <property type="protein sequence ID" value="KAJ1972717.1"/>
    <property type="molecule type" value="Genomic_DNA"/>
</dbReference>
<keyword evidence="2" id="KW-0812">Transmembrane</keyword>
<evidence type="ECO:0000256" key="2">
    <source>
        <dbReference type="ARBA" id="ARBA00022692"/>
    </source>
</evidence>
<dbReference type="PANTHER" id="PTHR12911">
    <property type="entry name" value="SAD1/UNC-84-LIKE PROTEIN-RELATED"/>
    <property type="match status" value="1"/>
</dbReference>
<evidence type="ECO:0000313" key="7">
    <source>
        <dbReference type="EMBL" id="KAJ1972717.1"/>
    </source>
</evidence>